<sequence>MGKVIITFQTTADGSIGPEMGWHQGGGQDGADADDLVLGDAMLLGRKTFETIAPYWKPLTDPFSERVNSMPKYIASTTLTEPLDWNASLIKGDFVDEVRRLKAEHTGNLLSYGCGELAFNLVKHGLADEIHFWVHPIVWSEPVRPFHGLGHVRMKLKAAHVLHTGVILQKYEPLSVDE</sequence>
<dbReference type="AlphaFoldDB" id="A0A1H0HBH3"/>
<dbReference type="InterPro" id="IPR024072">
    <property type="entry name" value="DHFR-like_dom_sf"/>
</dbReference>
<dbReference type="STRING" id="504798.SAMN05421871_101263"/>
<evidence type="ECO:0000313" key="2">
    <source>
        <dbReference type="EMBL" id="SDO16231.1"/>
    </source>
</evidence>
<organism evidence="2 3">
    <name type="scientific">Actinokineospora alba</name>
    <dbReference type="NCBI Taxonomy" id="504798"/>
    <lineage>
        <taxon>Bacteria</taxon>
        <taxon>Bacillati</taxon>
        <taxon>Actinomycetota</taxon>
        <taxon>Actinomycetes</taxon>
        <taxon>Pseudonocardiales</taxon>
        <taxon>Pseudonocardiaceae</taxon>
        <taxon>Actinokineospora</taxon>
    </lineage>
</organism>
<dbReference type="EMBL" id="FNJB01000002">
    <property type="protein sequence ID" value="SDO16231.1"/>
    <property type="molecule type" value="Genomic_DNA"/>
</dbReference>
<evidence type="ECO:0000313" key="3">
    <source>
        <dbReference type="Proteomes" id="UP000199651"/>
    </source>
</evidence>
<dbReference type="GO" id="GO:0009231">
    <property type="term" value="P:riboflavin biosynthetic process"/>
    <property type="evidence" value="ECO:0007669"/>
    <property type="project" value="InterPro"/>
</dbReference>
<dbReference type="InterPro" id="IPR002734">
    <property type="entry name" value="RibDG_C"/>
</dbReference>
<dbReference type="Pfam" id="PF01872">
    <property type="entry name" value="RibD_C"/>
    <property type="match status" value="1"/>
</dbReference>
<feature type="domain" description="Bacterial bifunctional deaminase-reductase C-terminal" evidence="1">
    <location>
        <begin position="3"/>
        <end position="166"/>
    </location>
</feature>
<dbReference type="Gene3D" id="3.40.430.10">
    <property type="entry name" value="Dihydrofolate Reductase, subunit A"/>
    <property type="match status" value="1"/>
</dbReference>
<keyword evidence="3" id="KW-1185">Reference proteome</keyword>
<dbReference type="OrthoDB" id="3471694at2"/>
<dbReference type="SUPFAM" id="SSF53597">
    <property type="entry name" value="Dihydrofolate reductase-like"/>
    <property type="match status" value="1"/>
</dbReference>
<protein>
    <submittedName>
        <fullName evidence="2">Dihydrofolate reductase</fullName>
    </submittedName>
</protein>
<dbReference type="GO" id="GO:0008703">
    <property type="term" value="F:5-amino-6-(5-phosphoribosylamino)uracil reductase activity"/>
    <property type="evidence" value="ECO:0007669"/>
    <property type="project" value="InterPro"/>
</dbReference>
<name>A0A1H0HBH3_9PSEU</name>
<reference evidence="3" key="1">
    <citation type="submission" date="2016-10" db="EMBL/GenBank/DDBJ databases">
        <authorList>
            <person name="Varghese N."/>
            <person name="Submissions S."/>
        </authorList>
    </citation>
    <scope>NUCLEOTIDE SEQUENCE [LARGE SCALE GENOMIC DNA]</scope>
    <source>
        <strain evidence="3">IBRC-M 10655</strain>
    </source>
</reference>
<evidence type="ECO:0000259" key="1">
    <source>
        <dbReference type="Pfam" id="PF01872"/>
    </source>
</evidence>
<dbReference type="RefSeq" id="WP_091370316.1">
    <property type="nucleotide sequence ID" value="NZ_FNDV01000001.1"/>
</dbReference>
<accession>A0A1H0HBH3</accession>
<proteinExistence type="predicted"/>
<gene>
    <name evidence="2" type="ORF">SAMN05192558_10240</name>
</gene>
<dbReference type="Proteomes" id="UP000199651">
    <property type="component" value="Unassembled WGS sequence"/>
</dbReference>